<dbReference type="EMBL" id="CAJVCH010165396">
    <property type="protein sequence ID" value="CAG7728593.1"/>
    <property type="molecule type" value="Genomic_DNA"/>
</dbReference>
<evidence type="ECO:0000256" key="1">
    <source>
        <dbReference type="SAM" id="MobiDB-lite"/>
    </source>
</evidence>
<accession>A0A8J2K2X3</accession>
<gene>
    <name evidence="2" type="ORF">AFUS01_LOCUS17359</name>
</gene>
<proteinExistence type="predicted"/>
<protein>
    <submittedName>
        <fullName evidence="2">Uncharacterized protein</fullName>
    </submittedName>
</protein>
<reference evidence="2" key="1">
    <citation type="submission" date="2021-06" db="EMBL/GenBank/DDBJ databases">
        <authorList>
            <person name="Hodson N. C."/>
            <person name="Mongue J. A."/>
            <person name="Jaron S. K."/>
        </authorList>
    </citation>
    <scope>NUCLEOTIDE SEQUENCE</scope>
</reference>
<dbReference type="Proteomes" id="UP000708208">
    <property type="component" value="Unassembled WGS sequence"/>
</dbReference>
<organism evidence="2 3">
    <name type="scientific">Allacma fusca</name>
    <dbReference type="NCBI Taxonomy" id="39272"/>
    <lineage>
        <taxon>Eukaryota</taxon>
        <taxon>Metazoa</taxon>
        <taxon>Ecdysozoa</taxon>
        <taxon>Arthropoda</taxon>
        <taxon>Hexapoda</taxon>
        <taxon>Collembola</taxon>
        <taxon>Symphypleona</taxon>
        <taxon>Sminthuridae</taxon>
        <taxon>Allacma</taxon>
    </lineage>
</organism>
<sequence length="133" mass="15013">MLNQIFISRTQNLENDLLHDVAIYIQYSAYLQQVIDEKLSLTCVEEKPKPSTDEELSESSDTPVRSSRQGRRMKDKGPKATLPKIANKIGEGWMEIFGGKDPTPKSKKHTPIAVGQDVILVVSTKVNRKQKVY</sequence>
<evidence type="ECO:0000313" key="2">
    <source>
        <dbReference type="EMBL" id="CAG7728593.1"/>
    </source>
</evidence>
<comment type="caution">
    <text evidence="2">The sequence shown here is derived from an EMBL/GenBank/DDBJ whole genome shotgun (WGS) entry which is preliminary data.</text>
</comment>
<evidence type="ECO:0000313" key="3">
    <source>
        <dbReference type="Proteomes" id="UP000708208"/>
    </source>
</evidence>
<feature type="region of interest" description="Disordered" evidence="1">
    <location>
        <begin position="46"/>
        <end position="84"/>
    </location>
</feature>
<keyword evidence="3" id="KW-1185">Reference proteome</keyword>
<dbReference type="AlphaFoldDB" id="A0A8J2K2X3"/>
<name>A0A8J2K2X3_9HEXA</name>